<proteinExistence type="predicted"/>
<dbReference type="Pfam" id="PF00037">
    <property type="entry name" value="Fer4"/>
    <property type="match status" value="1"/>
</dbReference>
<evidence type="ECO:0000256" key="1">
    <source>
        <dbReference type="ARBA" id="ARBA00022723"/>
    </source>
</evidence>
<evidence type="ECO:0000313" key="6">
    <source>
        <dbReference type="Proteomes" id="UP000183040"/>
    </source>
</evidence>
<keyword evidence="3" id="KW-0411">Iron-sulfur</keyword>
<gene>
    <name evidence="5" type="ORF">SAMN04487924_102262</name>
</gene>
<organism evidence="5 6">
    <name type="scientific">Bacteroides xylanisolvens</name>
    <dbReference type="NCBI Taxonomy" id="371601"/>
    <lineage>
        <taxon>Bacteria</taxon>
        <taxon>Pseudomonadati</taxon>
        <taxon>Bacteroidota</taxon>
        <taxon>Bacteroidia</taxon>
        <taxon>Bacteroidales</taxon>
        <taxon>Bacteroidaceae</taxon>
        <taxon>Bacteroides</taxon>
    </lineage>
</organism>
<evidence type="ECO:0000256" key="3">
    <source>
        <dbReference type="ARBA" id="ARBA00023014"/>
    </source>
</evidence>
<dbReference type="RefSeq" id="WP_074704847.1">
    <property type="nucleotide sequence ID" value="NZ_FNRP01000002.1"/>
</dbReference>
<dbReference type="PROSITE" id="PS51379">
    <property type="entry name" value="4FE4S_FER_2"/>
    <property type="match status" value="1"/>
</dbReference>
<name>A0A1H3YKS4_9BACE</name>
<evidence type="ECO:0000256" key="2">
    <source>
        <dbReference type="ARBA" id="ARBA00023004"/>
    </source>
</evidence>
<accession>A0A1H3YKS4</accession>
<dbReference type="EMBL" id="FNRP01000002">
    <property type="protein sequence ID" value="SEA12146.1"/>
    <property type="molecule type" value="Genomic_DNA"/>
</dbReference>
<dbReference type="InterPro" id="IPR017896">
    <property type="entry name" value="4Fe4S_Fe-S-bd"/>
</dbReference>
<reference evidence="5 6" key="1">
    <citation type="submission" date="2016-10" db="EMBL/GenBank/DDBJ databases">
        <authorList>
            <person name="de Groot N.N."/>
        </authorList>
    </citation>
    <scope>NUCLEOTIDE SEQUENCE [LARGE SCALE GENOMIC DNA]</scope>
    <source>
        <strain evidence="5 6">NLAE-zl-G339</strain>
    </source>
</reference>
<feature type="domain" description="4Fe-4S ferredoxin-type" evidence="4">
    <location>
        <begin position="32"/>
        <end position="61"/>
    </location>
</feature>
<sequence>MIQVNKKTCPHDHICPLIKACPVGAISQDSEGYPVIDYALCIECGKCVRKCPMKAMEQIEGDKR</sequence>
<keyword evidence="1" id="KW-0479">Metal-binding</keyword>
<evidence type="ECO:0000259" key="4">
    <source>
        <dbReference type="PROSITE" id="PS51379"/>
    </source>
</evidence>
<dbReference type="Proteomes" id="UP000183040">
    <property type="component" value="Unassembled WGS sequence"/>
</dbReference>
<protein>
    <submittedName>
        <fullName evidence="5">4Fe-4S binding domain-containing protein</fullName>
    </submittedName>
</protein>
<dbReference type="GO" id="GO:0051536">
    <property type="term" value="F:iron-sulfur cluster binding"/>
    <property type="evidence" value="ECO:0007669"/>
    <property type="project" value="UniProtKB-KW"/>
</dbReference>
<dbReference type="GO" id="GO:0046872">
    <property type="term" value="F:metal ion binding"/>
    <property type="evidence" value="ECO:0007669"/>
    <property type="project" value="UniProtKB-KW"/>
</dbReference>
<dbReference type="InterPro" id="IPR017900">
    <property type="entry name" value="4Fe4S_Fe_S_CS"/>
</dbReference>
<dbReference type="Gene3D" id="3.30.70.20">
    <property type="match status" value="1"/>
</dbReference>
<dbReference type="AlphaFoldDB" id="A0A1H3YKS4"/>
<dbReference type="SUPFAM" id="SSF54862">
    <property type="entry name" value="4Fe-4S ferredoxins"/>
    <property type="match status" value="1"/>
</dbReference>
<evidence type="ECO:0000313" key="5">
    <source>
        <dbReference type="EMBL" id="SEA12146.1"/>
    </source>
</evidence>
<dbReference type="PROSITE" id="PS00198">
    <property type="entry name" value="4FE4S_FER_1"/>
    <property type="match status" value="1"/>
</dbReference>
<keyword evidence="2" id="KW-0408">Iron</keyword>